<name>A0A8S1HN93_9PELO</name>
<evidence type="ECO:0000256" key="2">
    <source>
        <dbReference type="SAM" id="Phobius"/>
    </source>
</evidence>
<dbReference type="PRINTS" id="PR00081">
    <property type="entry name" value="GDHRDH"/>
</dbReference>
<feature type="transmembrane region" description="Helical" evidence="2">
    <location>
        <begin position="353"/>
        <end position="371"/>
    </location>
</feature>
<reference evidence="3" key="1">
    <citation type="submission" date="2020-10" db="EMBL/GenBank/DDBJ databases">
        <authorList>
            <person name="Kikuchi T."/>
        </authorList>
    </citation>
    <scope>NUCLEOTIDE SEQUENCE</scope>
    <source>
        <strain evidence="3">NKZ352</strain>
    </source>
</reference>
<keyword evidence="4" id="KW-1185">Reference proteome</keyword>
<dbReference type="Gene3D" id="3.40.50.720">
    <property type="entry name" value="NAD(P)-binding Rossmann-like Domain"/>
    <property type="match status" value="1"/>
</dbReference>
<gene>
    <name evidence="3" type="ORF">CAUJ_LOCUS12361</name>
</gene>
<accession>A0A8S1HN93</accession>
<dbReference type="PANTHER" id="PTHR43313:SF1">
    <property type="entry name" value="3BETA-HYDROXYSTEROID DEHYDROGENASE DHS-16"/>
    <property type="match status" value="1"/>
</dbReference>
<keyword evidence="2" id="KW-0472">Membrane</keyword>
<dbReference type="Pfam" id="PF00106">
    <property type="entry name" value="adh_short"/>
    <property type="match status" value="1"/>
</dbReference>
<dbReference type="EMBL" id="CAJGYM010000072">
    <property type="protein sequence ID" value="CAD6196447.1"/>
    <property type="molecule type" value="Genomic_DNA"/>
</dbReference>
<dbReference type="PANTHER" id="PTHR43313">
    <property type="entry name" value="SHORT-CHAIN DEHYDROGENASE/REDUCTASE FAMILY 9C"/>
    <property type="match status" value="1"/>
</dbReference>
<keyword evidence="1" id="KW-0560">Oxidoreductase</keyword>
<dbReference type="OrthoDB" id="2102561at2759"/>
<sequence length="390" mass="43674">MLDVVLYYFLAACLGYFLLRRLVLERFEMPMQGKYVFVTGCDSGFGRLLVIKLASKGVNVFAGCYTQQGVDELRKKEISSWGRLYPMRLDVTDEGSVEDARRAVERILEEEGAVLSALVNNAGIFTTFGPDDWCGTAEYAISLDVNTLGAIRVCHSFVPLLKKSKGRIVTMGSTAGRLHGLYVGPYVTAKFAVEAYMDCLRLELRPFGVSVHILEPGAFKTELLSESAQKSRIQKIWNSLPSNTKAEYGEMYRENFEVAWQMGVNVVANPNLFWVVDSYIHAIFALWPRLRYSPGWDAIFLFVPISVLPTSLQDLLLTGLYALHPGPRLLPAALACRRRETNKSPWNFMMKTLTYATHLAMFPIFCTAFLIRGMSTKTVVASGNHTVAEN</sequence>
<dbReference type="GO" id="GO:0008202">
    <property type="term" value="P:steroid metabolic process"/>
    <property type="evidence" value="ECO:0007669"/>
    <property type="project" value="TreeGrafter"/>
</dbReference>
<keyword evidence="2" id="KW-1133">Transmembrane helix</keyword>
<dbReference type="GO" id="GO:0016491">
    <property type="term" value="F:oxidoreductase activity"/>
    <property type="evidence" value="ECO:0007669"/>
    <property type="project" value="UniProtKB-KW"/>
</dbReference>
<keyword evidence="2" id="KW-0812">Transmembrane</keyword>
<feature type="transmembrane region" description="Helical" evidence="2">
    <location>
        <begin position="6"/>
        <end position="24"/>
    </location>
</feature>
<dbReference type="InterPro" id="IPR036291">
    <property type="entry name" value="NAD(P)-bd_dom_sf"/>
</dbReference>
<dbReference type="InterPro" id="IPR020904">
    <property type="entry name" value="Sc_DH/Rdtase_CS"/>
</dbReference>
<dbReference type="Proteomes" id="UP000835052">
    <property type="component" value="Unassembled WGS sequence"/>
</dbReference>
<dbReference type="PROSITE" id="PS00061">
    <property type="entry name" value="ADH_SHORT"/>
    <property type="match status" value="1"/>
</dbReference>
<proteinExistence type="predicted"/>
<dbReference type="SUPFAM" id="SSF51735">
    <property type="entry name" value="NAD(P)-binding Rossmann-fold domains"/>
    <property type="match status" value="1"/>
</dbReference>
<evidence type="ECO:0000313" key="4">
    <source>
        <dbReference type="Proteomes" id="UP000835052"/>
    </source>
</evidence>
<comment type="caution">
    <text evidence="3">The sequence shown here is derived from an EMBL/GenBank/DDBJ whole genome shotgun (WGS) entry which is preliminary data.</text>
</comment>
<evidence type="ECO:0000256" key="1">
    <source>
        <dbReference type="ARBA" id="ARBA00023002"/>
    </source>
</evidence>
<evidence type="ECO:0000313" key="3">
    <source>
        <dbReference type="EMBL" id="CAD6196447.1"/>
    </source>
</evidence>
<dbReference type="InterPro" id="IPR002347">
    <property type="entry name" value="SDR_fam"/>
</dbReference>
<protein>
    <submittedName>
        <fullName evidence="3">Uncharacterized protein</fullName>
    </submittedName>
</protein>
<dbReference type="AlphaFoldDB" id="A0A8S1HN93"/>
<organism evidence="3 4">
    <name type="scientific">Caenorhabditis auriculariae</name>
    <dbReference type="NCBI Taxonomy" id="2777116"/>
    <lineage>
        <taxon>Eukaryota</taxon>
        <taxon>Metazoa</taxon>
        <taxon>Ecdysozoa</taxon>
        <taxon>Nematoda</taxon>
        <taxon>Chromadorea</taxon>
        <taxon>Rhabditida</taxon>
        <taxon>Rhabditina</taxon>
        <taxon>Rhabditomorpha</taxon>
        <taxon>Rhabditoidea</taxon>
        <taxon>Rhabditidae</taxon>
        <taxon>Peloderinae</taxon>
        <taxon>Caenorhabditis</taxon>
    </lineage>
</organism>
<feature type="transmembrane region" description="Helical" evidence="2">
    <location>
        <begin position="299"/>
        <end position="323"/>
    </location>
</feature>